<feature type="region of interest" description="Disordered" evidence="1">
    <location>
        <begin position="191"/>
        <end position="249"/>
    </location>
</feature>
<evidence type="ECO:0000313" key="3">
    <source>
        <dbReference type="Proteomes" id="UP001373714"/>
    </source>
</evidence>
<feature type="compositionally biased region" description="Polar residues" evidence="1">
    <location>
        <begin position="202"/>
        <end position="224"/>
    </location>
</feature>
<evidence type="ECO:0000313" key="2">
    <source>
        <dbReference type="EMBL" id="KAK6362326.1"/>
    </source>
</evidence>
<gene>
    <name evidence="2" type="ORF">TWF730_006021</name>
</gene>
<accession>A0AAV9VMV9</accession>
<evidence type="ECO:0000256" key="1">
    <source>
        <dbReference type="SAM" id="MobiDB-lite"/>
    </source>
</evidence>
<feature type="compositionally biased region" description="Acidic residues" evidence="1">
    <location>
        <begin position="228"/>
        <end position="240"/>
    </location>
</feature>
<keyword evidence="3" id="KW-1185">Reference proteome</keyword>
<reference evidence="2 3" key="1">
    <citation type="submission" date="2019-10" db="EMBL/GenBank/DDBJ databases">
        <authorList>
            <person name="Palmer J.M."/>
        </authorList>
    </citation>
    <scope>NUCLEOTIDE SEQUENCE [LARGE SCALE GENOMIC DNA]</scope>
    <source>
        <strain evidence="2 3">TWF730</strain>
    </source>
</reference>
<name>A0AAV9VMV9_9PEZI</name>
<feature type="compositionally biased region" description="Polar residues" evidence="1">
    <location>
        <begin position="444"/>
        <end position="470"/>
    </location>
</feature>
<protein>
    <submittedName>
        <fullName evidence="2">Uncharacterized protein</fullName>
    </submittedName>
</protein>
<feature type="region of interest" description="Disordered" evidence="1">
    <location>
        <begin position="84"/>
        <end position="131"/>
    </location>
</feature>
<feature type="region of interest" description="Disordered" evidence="1">
    <location>
        <begin position="1"/>
        <end position="26"/>
    </location>
</feature>
<dbReference type="EMBL" id="JAVHNS010000002">
    <property type="protein sequence ID" value="KAK6362326.1"/>
    <property type="molecule type" value="Genomic_DNA"/>
</dbReference>
<proteinExistence type="predicted"/>
<feature type="region of interest" description="Disordered" evidence="1">
    <location>
        <begin position="779"/>
        <end position="807"/>
    </location>
</feature>
<feature type="compositionally biased region" description="Polar residues" evidence="1">
    <location>
        <begin position="111"/>
        <end position="128"/>
    </location>
</feature>
<dbReference type="AlphaFoldDB" id="A0AAV9VMV9"/>
<feature type="compositionally biased region" description="Pro residues" evidence="1">
    <location>
        <begin position="310"/>
        <end position="321"/>
    </location>
</feature>
<organism evidence="2 3">
    <name type="scientific">Orbilia blumenaviensis</name>
    <dbReference type="NCBI Taxonomy" id="1796055"/>
    <lineage>
        <taxon>Eukaryota</taxon>
        <taxon>Fungi</taxon>
        <taxon>Dikarya</taxon>
        <taxon>Ascomycota</taxon>
        <taxon>Pezizomycotina</taxon>
        <taxon>Orbiliomycetes</taxon>
        <taxon>Orbiliales</taxon>
        <taxon>Orbiliaceae</taxon>
        <taxon>Orbilia</taxon>
    </lineage>
</organism>
<dbReference type="Proteomes" id="UP001373714">
    <property type="component" value="Unassembled WGS sequence"/>
</dbReference>
<feature type="compositionally biased region" description="Polar residues" evidence="1">
    <location>
        <begin position="323"/>
        <end position="340"/>
    </location>
</feature>
<feature type="compositionally biased region" description="Polar residues" evidence="1">
    <location>
        <begin position="374"/>
        <end position="406"/>
    </location>
</feature>
<comment type="caution">
    <text evidence="2">The sequence shown here is derived from an EMBL/GenBank/DDBJ whole genome shotgun (WGS) entry which is preliminary data.</text>
</comment>
<feature type="compositionally biased region" description="Basic and acidic residues" evidence="1">
    <location>
        <begin position="784"/>
        <end position="794"/>
    </location>
</feature>
<feature type="compositionally biased region" description="Polar residues" evidence="1">
    <location>
        <begin position="16"/>
        <end position="26"/>
    </location>
</feature>
<feature type="region of interest" description="Disordered" evidence="1">
    <location>
        <begin position="306"/>
        <end position="422"/>
    </location>
</feature>
<sequence>MQVPTIFIQYGGPSQGQGTSRGASASLPSQVALPNVSFGPVNNRLSVPTASQYPLRPMSPRTVSSMSFGSQLLYPTYSSGYPSLSRDSSSTPPLRPLSARPDGISAWASERPSSVPSANPQCQLQSVRPSAGPVFGSAPQKYVQQSYSHGWISPLPGYAISGPFLPSLPENPTIPVHPYLSSPYSSYRGTPCIDLGTPSPSPQTEIYQHDNTTGVQPIPSSTQHYDNDNDNNNDNDEDDVLQSVSGHSQQQEVYHGNLGLGFTPEASTAVDNQAAFYPQTQAYNHPSPQLNSYPHPQISSFQHTQNVVPSPIPHHPLPPNVPTSNTYTQPQVSSAPSNSEALRRPSRGPSRSPAIAVPPASAKQRSRARDKHTATSAASVSSFCSPFPTPATSGFSHPSSQSQTPATVAVGRNPFSSGGASVSPLVMGSQLPRTTQELRHVSPQAGQIGSSLPQQQAASDTPRAQVSEPQNCDVKRIKTERGFIDIESGKEYIRYVDPCQMALDGYDASDTMLFPKSHRDRPEDFINTPFVPEIYAEAHNLMTMHLYKSPGQRYSVLSDVLKQLPAPKYRSGENPEGIHFVDRFCHSTLMMMVCARTLEGNGILTRANLDGSEVLAHNFSSAGMIWGPPAKTKEEKTDNAKCFPLLMEDNKLAALMRAIREALLHKPWWEMGYKKVVIVHWSDTLSNSMADKDYGNRTGGWEGRLVGDLWELVNSIMELHQVKVEFLQMSVGELAARGLAAGPGQAMLPGFVTKGLVTLESDEAFRWQGRRWEWDAENQGWEEEGAKGKGKEKQVNGTRGARGAGLL</sequence>
<feature type="region of interest" description="Disordered" evidence="1">
    <location>
        <begin position="439"/>
        <end position="470"/>
    </location>
</feature>